<name>A6K2U3_RAT</name>
<evidence type="ECO:0000313" key="3">
    <source>
        <dbReference type="Proteomes" id="UP000234681"/>
    </source>
</evidence>
<feature type="region of interest" description="Disordered" evidence="1">
    <location>
        <begin position="1"/>
        <end position="20"/>
    </location>
</feature>
<gene>
    <name evidence="2" type="ORF">rCG_51711</name>
</gene>
<protein>
    <submittedName>
        <fullName evidence="2">RCG51711</fullName>
    </submittedName>
</protein>
<dbReference type="Proteomes" id="UP000234681">
    <property type="component" value="Chromosome 2"/>
</dbReference>
<dbReference type="AlphaFoldDB" id="A6K2U3"/>
<evidence type="ECO:0000256" key="1">
    <source>
        <dbReference type="SAM" id="MobiDB-lite"/>
    </source>
</evidence>
<accession>A6K2U3</accession>
<dbReference type="EMBL" id="CH474015">
    <property type="protein sequence ID" value="EDL85757.1"/>
    <property type="molecule type" value="Genomic_DNA"/>
</dbReference>
<evidence type="ECO:0000313" key="2">
    <source>
        <dbReference type="EMBL" id="EDL85757.1"/>
    </source>
</evidence>
<organism evidence="2 3">
    <name type="scientific">Rattus norvegicus</name>
    <name type="common">Rat</name>
    <dbReference type="NCBI Taxonomy" id="10116"/>
    <lineage>
        <taxon>Eukaryota</taxon>
        <taxon>Metazoa</taxon>
        <taxon>Chordata</taxon>
        <taxon>Craniata</taxon>
        <taxon>Vertebrata</taxon>
        <taxon>Euteleostomi</taxon>
        <taxon>Mammalia</taxon>
        <taxon>Eutheria</taxon>
        <taxon>Euarchontoglires</taxon>
        <taxon>Glires</taxon>
        <taxon>Rodentia</taxon>
        <taxon>Myomorpha</taxon>
        <taxon>Muroidea</taxon>
        <taxon>Muridae</taxon>
        <taxon>Murinae</taxon>
        <taxon>Rattus</taxon>
    </lineage>
</organism>
<proteinExistence type="predicted"/>
<sequence>MLNPMSSLSPQSLRKYSLAS</sequence>
<reference evidence="2 3" key="1">
    <citation type="submission" date="2005-09" db="EMBL/GenBank/DDBJ databases">
        <authorList>
            <person name="Mural R.J."/>
            <person name="Li P.W."/>
            <person name="Adams M.D."/>
            <person name="Amanatides P.G."/>
            <person name="Baden-Tillson H."/>
            <person name="Barnstead M."/>
            <person name="Chin S.H."/>
            <person name="Dew I."/>
            <person name="Evans C.A."/>
            <person name="Ferriera S."/>
            <person name="Flanigan M."/>
            <person name="Fosler C."/>
            <person name="Glodek A."/>
            <person name="Gu Z."/>
            <person name="Holt R.A."/>
            <person name="Jennings D."/>
            <person name="Kraft C.L."/>
            <person name="Lu F."/>
            <person name="Nguyen T."/>
            <person name="Nusskern D.R."/>
            <person name="Pfannkoch C.M."/>
            <person name="Sitter C."/>
            <person name="Sutton G.G."/>
            <person name="Venter J.C."/>
            <person name="Wang Z."/>
            <person name="Woodage T."/>
            <person name="Zheng X.H."/>
            <person name="Zhong F."/>
        </authorList>
    </citation>
    <scope>NUCLEOTIDE SEQUENCE [LARGE SCALE GENOMIC DNA]</scope>
    <source>
        <strain>BN</strain>
        <strain evidence="3">Sprague-Dawley</strain>
    </source>
</reference>